<evidence type="ECO:0000313" key="3">
    <source>
        <dbReference type="EMBL" id="ROT79477.1"/>
    </source>
</evidence>
<sequence length="403" mass="44933">MVPLGTVPSPWPTVDALRRAPSFLFFHLPLLLFSFRYFSLLFPPSTFLPLLTPPLPPSTFQALLHLPYPSSIFLLHCRFSSPLYLLSLSFFPSFLFFYLLLVFALLRLAYYPFASLRPNLCSVPSVKSFIPPVSHFYHLSASTSPRVTLPRITLSCPLVSLPSPLPHSLSPLLRLLLLPPATTTAFKEPKESLRRFELAGSSTPPLSLQTTCKSYQQLEPSRTSPPPTTSLTFMRTAYSLLPLAVNDTAKGWKGRGRMGGGMEVRRAGARRADGLWEEPQHRHPTHAPALRRFWPRPHPPPRGGNQAPYATRTFFREGRVRRRLAPQARKATVPAPPSRRARPAPASAGAVRRVHRARGRRPAASRAPLPTTIYNKHGTAILPSQTLSYMDVCASLPCVRGKF</sequence>
<dbReference type="EMBL" id="QCYY01001238">
    <property type="protein sequence ID" value="ROT79477.1"/>
    <property type="molecule type" value="Genomic_DNA"/>
</dbReference>
<reference evidence="3 4" key="1">
    <citation type="submission" date="2018-04" db="EMBL/GenBank/DDBJ databases">
        <authorList>
            <person name="Zhang X."/>
            <person name="Yuan J."/>
            <person name="Li F."/>
            <person name="Xiang J."/>
        </authorList>
    </citation>
    <scope>NUCLEOTIDE SEQUENCE [LARGE SCALE GENOMIC DNA]</scope>
    <source>
        <tissue evidence="3">Muscle</tissue>
    </source>
</reference>
<keyword evidence="2" id="KW-0472">Membrane</keyword>
<feature type="transmembrane region" description="Helical" evidence="2">
    <location>
        <begin position="20"/>
        <end position="38"/>
    </location>
</feature>
<comment type="caution">
    <text evidence="3">The sequence shown here is derived from an EMBL/GenBank/DDBJ whole genome shotgun (WGS) entry which is preliminary data.</text>
</comment>
<protein>
    <submittedName>
        <fullName evidence="3">Uncharacterized protein</fullName>
    </submittedName>
</protein>
<dbReference type="Proteomes" id="UP000283509">
    <property type="component" value="Unassembled WGS sequence"/>
</dbReference>
<feature type="compositionally biased region" description="Basic residues" evidence="1">
    <location>
        <begin position="352"/>
        <end position="363"/>
    </location>
</feature>
<keyword evidence="2" id="KW-0812">Transmembrane</keyword>
<reference evidence="3 4" key="2">
    <citation type="submission" date="2019-01" db="EMBL/GenBank/DDBJ databases">
        <title>The decoding of complex shrimp genome reveals the adaptation for benthos swimmer, frequently molting mechanism and breeding impact on genome.</title>
        <authorList>
            <person name="Sun Y."/>
            <person name="Gao Y."/>
            <person name="Yu Y."/>
        </authorList>
    </citation>
    <scope>NUCLEOTIDE SEQUENCE [LARGE SCALE GENOMIC DNA]</scope>
    <source>
        <tissue evidence="3">Muscle</tissue>
    </source>
</reference>
<dbReference type="AlphaFoldDB" id="A0A3R7QV97"/>
<accession>A0A3R7QV97</accession>
<name>A0A3R7QV97_PENVA</name>
<evidence type="ECO:0000256" key="1">
    <source>
        <dbReference type="SAM" id="MobiDB-lite"/>
    </source>
</evidence>
<gene>
    <name evidence="3" type="ORF">C7M84_001804</name>
</gene>
<organism evidence="3 4">
    <name type="scientific">Penaeus vannamei</name>
    <name type="common">Whiteleg shrimp</name>
    <name type="synonym">Litopenaeus vannamei</name>
    <dbReference type="NCBI Taxonomy" id="6689"/>
    <lineage>
        <taxon>Eukaryota</taxon>
        <taxon>Metazoa</taxon>
        <taxon>Ecdysozoa</taxon>
        <taxon>Arthropoda</taxon>
        <taxon>Crustacea</taxon>
        <taxon>Multicrustacea</taxon>
        <taxon>Malacostraca</taxon>
        <taxon>Eumalacostraca</taxon>
        <taxon>Eucarida</taxon>
        <taxon>Decapoda</taxon>
        <taxon>Dendrobranchiata</taxon>
        <taxon>Penaeoidea</taxon>
        <taxon>Penaeidae</taxon>
        <taxon>Penaeus</taxon>
    </lineage>
</organism>
<evidence type="ECO:0000256" key="2">
    <source>
        <dbReference type="SAM" id="Phobius"/>
    </source>
</evidence>
<feature type="transmembrane region" description="Helical" evidence="2">
    <location>
        <begin position="83"/>
        <end position="110"/>
    </location>
</feature>
<feature type="region of interest" description="Disordered" evidence="1">
    <location>
        <begin position="325"/>
        <end position="370"/>
    </location>
</feature>
<evidence type="ECO:0000313" key="4">
    <source>
        <dbReference type="Proteomes" id="UP000283509"/>
    </source>
</evidence>
<keyword evidence="4" id="KW-1185">Reference proteome</keyword>
<proteinExistence type="predicted"/>
<keyword evidence="2" id="KW-1133">Transmembrane helix</keyword>